<feature type="compositionally biased region" description="Pro residues" evidence="1">
    <location>
        <begin position="1"/>
        <end position="14"/>
    </location>
</feature>
<feature type="compositionally biased region" description="Pro residues" evidence="1">
    <location>
        <begin position="31"/>
        <end position="45"/>
    </location>
</feature>
<comment type="caution">
    <text evidence="2">The sequence shown here is derived from an EMBL/GenBank/DDBJ whole genome shotgun (WGS) entry which is preliminary data.</text>
</comment>
<feature type="region of interest" description="Disordered" evidence="1">
    <location>
        <begin position="1"/>
        <end position="20"/>
    </location>
</feature>
<dbReference type="EMBL" id="NMUH01000260">
    <property type="protein sequence ID" value="MQL75651.1"/>
    <property type="molecule type" value="Genomic_DNA"/>
</dbReference>
<keyword evidence="3" id="KW-1185">Reference proteome</keyword>
<evidence type="ECO:0000313" key="2">
    <source>
        <dbReference type="EMBL" id="MQL75651.1"/>
    </source>
</evidence>
<gene>
    <name evidence="2" type="ORF">Taro_008041</name>
</gene>
<reference evidence="2" key="1">
    <citation type="submission" date="2017-07" db="EMBL/GenBank/DDBJ databases">
        <title>Taro Niue Genome Assembly and Annotation.</title>
        <authorList>
            <person name="Atibalentja N."/>
            <person name="Keating K."/>
            <person name="Fields C.J."/>
        </authorList>
    </citation>
    <scope>NUCLEOTIDE SEQUENCE</scope>
    <source>
        <strain evidence="2">Niue_2</strain>
        <tissue evidence="2">Leaf</tissue>
    </source>
</reference>
<feature type="region of interest" description="Disordered" evidence="1">
    <location>
        <begin position="25"/>
        <end position="53"/>
    </location>
</feature>
<dbReference type="AlphaFoldDB" id="A0A843TWJ4"/>
<organism evidence="2 3">
    <name type="scientific">Colocasia esculenta</name>
    <name type="common">Wild taro</name>
    <name type="synonym">Arum esculentum</name>
    <dbReference type="NCBI Taxonomy" id="4460"/>
    <lineage>
        <taxon>Eukaryota</taxon>
        <taxon>Viridiplantae</taxon>
        <taxon>Streptophyta</taxon>
        <taxon>Embryophyta</taxon>
        <taxon>Tracheophyta</taxon>
        <taxon>Spermatophyta</taxon>
        <taxon>Magnoliopsida</taxon>
        <taxon>Liliopsida</taxon>
        <taxon>Araceae</taxon>
        <taxon>Aroideae</taxon>
        <taxon>Colocasieae</taxon>
        <taxon>Colocasia</taxon>
    </lineage>
</organism>
<evidence type="ECO:0000256" key="1">
    <source>
        <dbReference type="SAM" id="MobiDB-lite"/>
    </source>
</evidence>
<proteinExistence type="predicted"/>
<accession>A0A843TWJ4</accession>
<dbReference type="Proteomes" id="UP000652761">
    <property type="component" value="Unassembled WGS sequence"/>
</dbReference>
<name>A0A843TWJ4_COLES</name>
<protein>
    <submittedName>
        <fullName evidence="2">Uncharacterized protein</fullName>
    </submittedName>
</protein>
<evidence type="ECO:0000313" key="3">
    <source>
        <dbReference type="Proteomes" id="UP000652761"/>
    </source>
</evidence>
<feature type="non-terminal residue" evidence="2">
    <location>
        <position position="265"/>
    </location>
</feature>
<sequence>LRSPAPCEPGPHLAPPQLRASIAAGLSPFAPVAPPAQSPRAPRPPVHSALLRSDASDHSRCRFSIAPDTPPVPPLHTPPLLADLHRRAAESPRAVRVDPSSADPPQHIAGLVPLSRWSSTARGPTAPALPFSHLSSDYPCSSCLVYDDWSRAGSSRISFESTILPTMDDAQVEVHCPLTPTMIKPKEMIENVAITDSIEERKTVHIVESWDHSLMIEVGFDALSDHLFEISTLSGSHPPMIDVLVNIDSGDFDVVWLDFRKAYPG</sequence>